<gene>
    <name evidence="1" type="ORF">FB465_5218</name>
</gene>
<dbReference type="InterPro" id="IPR023393">
    <property type="entry name" value="START-like_dom_sf"/>
</dbReference>
<keyword evidence="2" id="KW-1185">Reference proteome</keyword>
<dbReference type="SUPFAM" id="SSF55961">
    <property type="entry name" value="Bet v1-like"/>
    <property type="match status" value="1"/>
</dbReference>
<dbReference type="Gene3D" id="3.30.530.20">
    <property type="match status" value="1"/>
</dbReference>
<dbReference type="InterPro" id="IPR019587">
    <property type="entry name" value="Polyketide_cyclase/dehydratase"/>
</dbReference>
<reference evidence="1 2" key="1">
    <citation type="submission" date="2019-06" db="EMBL/GenBank/DDBJ databases">
        <title>Sequencing the genomes of 1000 actinobacteria strains.</title>
        <authorList>
            <person name="Klenk H.-P."/>
        </authorList>
    </citation>
    <scope>NUCLEOTIDE SEQUENCE [LARGE SCALE GENOMIC DNA]</scope>
    <source>
        <strain evidence="1 2">DSM 41649</strain>
    </source>
</reference>
<dbReference type="RefSeq" id="WP_170290687.1">
    <property type="nucleotide sequence ID" value="NZ_BAAABR010000060.1"/>
</dbReference>
<comment type="caution">
    <text evidence="1">The sequence shown here is derived from an EMBL/GenBank/DDBJ whole genome shotgun (WGS) entry which is preliminary data.</text>
</comment>
<dbReference type="Proteomes" id="UP000318416">
    <property type="component" value="Unassembled WGS sequence"/>
</dbReference>
<dbReference type="EMBL" id="VIVR01000001">
    <property type="protein sequence ID" value="TWE20076.1"/>
    <property type="molecule type" value="Genomic_DNA"/>
</dbReference>
<evidence type="ECO:0000313" key="1">
    <source>
        <dbReference type="EMBL" id="TWE20076.1"/>
    </source>
</evidence>
<organism evidence="1 2">
    <name type="scientific">Kitasatospora atroaurantiaca</name>
    <dbReference type="NCBI Taxonomy" id="285545"/>
    <lineage>
        <taxon>Bacteria</taxon>
        <taxon>Bacillati</taxon>
        <taxon>Actinomycetota</taxon>
        <taxon>Actinomycetes</taxon>
        <taxon>Kitasatosporales</taxon>
        <taxon>Streptomycetaceae</taxon>
        <taxon>Kitasatospora</taxon>
    </lineage>
</organism>
<name>A0A561EWT6_9ACTN</name>
<proteinExistence type="predicted"/>
<dbReference type="Pfam" id="PF10604">
    <property type="entry name" value="Polyketide_cyc2"/>
    <property type="match status" value="1"/>
</dbReference>
<accession>A0A561EWT6</accession>
<evidence type="ECO:0000313" key="2">
    <source>
        <dbReference type="Proteomes" id="UP000318416"/>
    </source>
</evidence>
<protein>
    <submittedName>
        <fullName evidence="1">Polyketide cyclase/dehydrase/lipid transport protein</fullName>
    </submittedName>
</protein>
<dbReference type="AlphaFoldDB" id="A0A561EWT6"/>
<sequence>MDPNRYHLTSTWQLPAGPERVYRVLQDVAGYPAWWPQIRSVRRIDDRTGELRVRSFLPYELLFTVHEQRQDAGARLLQAELRGDLQGWSRWQVSAAGPGSVVVFEEEVRPGKPLMRRLAPLARPLFLANHAVMMRSGERGLRALLSAPPATSSASGP</sequence>